<proteinExistence type="predicted"/>
<accession>A0ABY7BPF4</accession>
<keyword evidence="2" id="KW-1185">Reference proteome</keyword>
<name>A0ABY7BPF4_9FIRM</name>
<dbReference type="Pfam" id="PF05015">
    <property type="entry name" value="HigB-like_toxin"/>
    <property type="match status" value="1"/>
</dbReference>
<dbReference type="InterPro" id="IPR035093">
    <property type="entry name" value="RelE/ParE_toxin_dom_sf"/>
</dbReference>
<evidence type="ECO:0000313" key="2">
    <source>
        <dbReference type="Proteomes" id="UP001164909"/>
    </source>
</evidence>
<dbReference type="Proteomes" id="UP001164909">
    <property type="component" value="Chromosome"/>
</dbReference>
<reference evidence="1" key="1">
    <citation type="submission" date="2022-12" db="EMBL/GenBank/DDBJ databases">
        <authorList>
            <person name="Bing R.G."/>
            <person name="Willard D.J."/>
            <person name="Manesh M.J.H."/>
            <person name="Laemthong T."/>
            <person name="Crosby J.R."/>
            <person name="Kelly R.M."/>
        </authorList>
    </citation>
    <scope>NUCLEOTIDE SEQUENCE</scope>
    <source>
        <strain evidence="1">DSM 8990</strain>
    </source>
</reference>
<organism evidence="1 2">
    <name type="scientific">Caldicellulosiruptor morganii</name>
    <dbReference type="NCBI Taxonomy" id="1387555"/>
    <lineage>
        <taxon>Bacteria</taxon>
        <taxon>Bacillati</taxon>
        <taxon>Bacillota</taxon>
        <taxon>Bacillota incertae sedis</taxon>
        <taxon>Caldicellulosiruptorales</taxon>
        <taxon>Caldicellulosiruptoraceae</taxon>
        <taxon>Caldicellulosiruptor</taxon>
    </lineage>
</organism>
<dbReference type="InterPro" id="IPR007711">
    <property type="entry name" value="HigB-1"/>
</dbReference>
<gene>
    <name evidence="1" type="ORF">OTK00_001772</name>
</gene>
<dbReference type="RefSeq" id="WP_045169920.1">
    <property type="nucleotide sequence ID" value="NZ_CP113865.1"/>
</dbReference>
<dbReference type="EMBL" id="CP113865">
    <property type="protein sequence ID" value="WAM33279.1"/>
    <property type="molecule type" value="Genomic_DNA"/>
</dbReference>
<dbReference type="SUPFAM" id="SSF143011">
    <property type="entry name" value="RelE-like"/>
    <property type="match status" value="1"/>
</dbReference>
<evidence type="ECO:0000313" key="1">
    <source>
        <dbReference type="EMBL" id="WAM33279.1"/>
    </source>
</evidence>
<protein>
    <submittedName>
        <fullName evidence="1">Type II toxin-antitoxin system RelE/ParE family toxin</fullName>
    </submittedName>
</protein>
<dbReference type="Gene3D" id="3.30.2310.20">
    <property type="entry name" value="RelE-like"/>
    <property type="match status" value="1"/>
</dbReference>
<sequence>MEVRYKTKKLQKICENYKLAQKEFGQDIAKKLFQRLNELKAAKSLYDISCLPATGFHKLEGSRKGQYAVYLVHPFRLVFTSIISPSENQTQNDIDLSKIVIIQIEEVIDYHGKEKR</sequence>